<accession>A0ABZ1D6B4</accession>
<sequence>MSYGYWSFTTAPTEETTSSGTTTEGSWNYWQQTTTTTCASGNSYTTQHSTEDPTPEPTMSRTMYWALQTPAEEEEEPTPPSRIHYQYTAPICYSGPPPATIVIQATEKTSKVIANVKSFLTPTPKTQFKSACCGARRPKDQILDHCGKCGKITPWVW</sequence>
<dbReference type="EMBL" id="CP141889">
    <property type="protein sequence ID" value="WRT69376.1"/>
    <property type="molecule type" value="Genomic_DNA"/>
</dbReference>
<feature type="region of interest" description="Disordered" evidence="1">
    <location>
        <begin position="1"/>
        <end position="26"/>
    </location>
</feature>
<keyword evidence="3" id="KW-1185">Reference proteome</keyword>
<dbReference type="RefSeq" id="XP_062794115.1">
    <property type="nucleotide sequence ID" value="XM_062938064.1"/>
</dbReference>
<evidence type="ECO:0000313" key="2">
    <source>
        <dbReference type="EMBL" id="WRT69376.1"/>
    </source>
</evidence>
<organism evidence="2 3">
    <name type="scientific">Kwoniella shivajii</name>
    <dbReference type="NCBI Taxonomy" id="564305"/>
    <lineage>
        <taxon>Eukaryota</taxon>
        <taxon>Fungi</taxon>
        <taxon>Dikarya</taxon>
        <taxon>Basidiomycota</taxon>
        <taxon>Agaricomycotina</taxon>
        <taxon>Tremellomycetes</taxon>
        <taxon>Tremellales</taxon>
        <taxon>Cryptococcaceae</taxon>
        <taxon>Kwoniella</taxon>
    </lineage>
</organism>
<evidence type="ECO:0000256" key="1">
    <source>
        <dbReference type="SAM" id="MobiDB-lite"/>
    </source>
</evidence>
<gene>
    <name evidence="2" type="ORF">IL334_006360</name>
</gene>
<reference evidence="2 3" key="1">
    <citation type="submission" date="2024-01" db="EMBL/GenBank/DDBJ databases">
        <title>Comparative genomics of Cryptococcus and Kwoniella reveals pathogenesis evolution and contrasting modes of karyotype evolution via chromosome fusion or intercentromeric recombination.</title>
        <authorList>
            <person name="Coelho M.A."/>
            <person name="David-Palma M."/>
            <person name="Shea T."/>
            <person name="Bowers K."/>
            <person name="McGinley-Smith S."/>
            <person name="Mohammad A.W."/>
            <person name="Gnirke A."/>
            <person name="Yurkov A.M."/>
            <person name="Nowrousian M."/>
            <person name="Sun S."/>
            <person name="Cuomo C.A."/>
            <person name="Heitman J."/>
        </authorList>
    </citation>
    <scope>NUCLEOTIDE SEQUENCE [LARGE SCALE GENOMIC DNA]</scope>
    <source>
        <strain evidence="2">CBS 11374</strain>
    </source>
</reference>
<dbReference type="Proteomes" id="UP001329825">
    <property type="component" value="Chromosome 9"/>
</dbReference>
<protein>
    <submittedName>
        <fullName evidence="2">Uncharacterized protein</fullName>
    </submittedName>
</protein>
<proteinExistence type="predicted"/>
<name>A0ABZ1D6B4_9TREE</name>
<dbReference type="GeneID" id="87958490"/>
<evidence type="ECO:0000313" key="3">
    <source>
        <dbReference type="Proteomes" id="UP001329825"/>
    </source>
</evidence>
<feature type="region of interest" description="Disordered" evidence="1">
    <location>
        <begin position="40"/>
        <end position="59"/>
    </location>
</feature>
<feature type="compositionally biased region" description="Low complexity" evidence="1">
    <location>
        <begin position="9"/>
        <end position="26"/>
    </location>
</feature>